<feature type="transmembrane region" description="Helical" evidence="2">
    <location>
        <begin position="59"/>
        <end position="80"/>
    </location>
</feature>
<evidence type="ECO:0000313" key="3">
    <source>
        <dbReference type="EMBL" id="MCN9240863.1"/>
    </source>
</evidence>
<organism evidence="3 4">
    <name type="scientific">Streptomyces macrolidinus</name>
    <dbReference type="NCBI Taxonomy" id="2952607"/>
    <lineage>
        <taxon>Bacteria</taxon>
        <taxon>Bacillati</taxon>
        <taxon>Actinomycetota</taxon>
        <taxon>Actinomycetes</taxon>
        <taxon>Kitasatosporales</taxon>
        <taxon>Streptomycetaceae</taxon>
        <taxon>Streptomyces</taxon>
    </lineage>
</organism>
<sequence length="181" mass="20126">MMPEPRSARVPAPAAEGTEGSAKDVEGSAPAVPEFSPSVLELYKLAVEMADRVSARRGLANAFFLSVQTAFVGAIGIFLTDPQRKPLWTAPVIALTGVAISMTWWLQLRSYRDLNRAKFEVINAIETRLPVKIFTDEWRLLVRAPSARSRTRYIELGFSERMIPWVFALLHGLLCLGRLLA</sequence>
<accession>A0ABT0ZAS7</accession>
<keyword evidence="2" id="KW-0472">Membrane</keyword>
<dbReference type="EMBL" id="JAMWMR010000005">
    <property type="protein sequence ID" value="MCN9240863.1"/>
    <property type="molecule type" value="Genomic_DNA"/>
</dbReference>
<evidence type="ECO:0000256" key="2">
    <source>
        <dbReference type="SAM" id="Phobius"/>
    </source>
</evidence>
<feature type="region of interest" description="Disordered" evidence="1">
    <location>
        <begin position="1"/>
        <end position="30"/>
    </location>
</feature>
<dbReference type="InterPro" id="IPR056918">
    <property type="entry name" value="8xMP"/>
</dbReference>
<reference evidence="3 4" key="1">
    <citation type="submission" date="2022-05" db="EMBL/GenBank/DDBJ databases">
        <title>Streptomyces sp. nov. RY43-2 isolated from soil of a peat swamp forest.</title>
        <authorList>
            <person name="Kanchanasin P."/>
            <person name="Tanasupawat S."/>
            <person name="Phongsopitanun W."/>
        </authorList>
    </citation>
    <scope>NUCLEOTIDE SEQUENCE [LARGE SCALE GENOMIC DNA]</scope>
    <source>
        <strain evidence="3 4">RY43-2</strain>
    </source>
</reference>
<protein>
    <submittedName>
        <fullName evidence="3">Uncharacterized protein</fullName>
    </submittedName>
</protein>
<proteinExistence type="predicted"/>
<evidence type="ECO:0000313" key="4">
    <source>
        <dbReference type="Proteomes" id="UP001523219"/>
    </source>
</evidence>
<gene>
    <name evidence="3" type="ORF">NGF19_08660</name>
</gene>
<evidence type="ECO:0000256" key="1">
    <source>
        <dbReference type="SAM" id="MobiDB-lite"/>
    </source>
</evidence>
<feature type="transmembrane region" description="Helical" evidence="2">
    <location>
        <begin position="86"/>
        <end position="106"/>
    </location>
</feature>
<keyword evidence="4" id="KW-1185">Reference proteome</keyword>
<keyword evidence="2" id="KW-1133">Transmembrane helix</keyword>
<name>A0ABT0ZAS7_9ACTN</name>
<dbReference type="Proteomes" id="UP001523219">
    <property type="component" value="Unassembled WGS sequence"/>
</dbReference>
<keyword evidence="2" id="KW-0812">Transmembrane</keyword>
<dbReference type="Pfam" id="PF24838">
    <property type="entry name" value="8xMP"/>
    <property type="match status" value="1"/>
</dbReference>
<dbReference type="RefSeq" id="WP_252423720.1">
    <property type="nucleotide sequence ID" value="NZ_JAMWMR010000005.1"/>
</dbReference>
<comment type="caution">
    <text evidence="3">The sequence shown here is derived from an EMBL/GenBank/DDBJ whole genome shotgun (WGS) entry which is preliminary data.</text>
</comment>